<keyword evidence="3" id="KW-1185">Reference proteome</keyword>
<organism evidence="2 3">
    <name type="scientific">Propionibacterium ruminifibrarum</name>
    <dbReference type="NCBI Taxonomy" id="1962131"/>
    <lineage>
        <taxon>Bacteria</taxon>
        <taxon>Bacillati</taxon>
        <taxon>Actinomycetota</taxon>
        <taxon>Actinomycetes</taxon>
        <taxon>Propionibacteriales</taxon>
        <taxon>Propionibacteriaceae</taxon>
        <taxon>Propionibacterium</taxon>
    </lineage>
</organism>
<keyword evidence="1" id="KW-0812">Transmembrane</keyword>
<name>A0A375I260_9ACTN</name>
<protein>
    <submittedName>
        <fullName evidence="2">Uncharacterized protein</fullName>
    </submittedName>
</protein>
<sequence length="50" mass="5327">MAAALFALHVAGSFAHASMPLYETSIVMIGALLVTATIAYAVTWVIGYRR</sequence>
<gene>
    <name evidence="2" type="ORF">PROPJV5_1887</name>
</gene>
<feature type="transmembrane region" description="Helical" evidence="1">
    <location>
        <begin position="27"/>
        <end position="48"/>
    </location>
</feature>
<keyword evidence="1" id="KW-0472">Membrane</keyword>
<reference evidence="3" key="1">
    <citation type="submission" date="2018-02" db="EMBL/GenBank/DDBJ databases">
        <authorList>
            <person name="Hornung B."/>
        </authorList>
    </citation>
    <scope>NUCLEOTIDE SEQUENCE [LARGE SCALE GENOMIC DNA]</scope>
</reference>
<dbReference type="AlphaFoldDB" id="A0A375I260"/>
<evidence type="ECO:0000256" key="1">
    <source>
        <dbReference type="SAM" id="Phobius"/>
    </source>
</evidence>
<dbReference type="Proteomes" id="UP000265962">
    <property type="component" value="Unassembled WGS sequence"/>
</dbReference>
<evidence type="ECO:0000313" key="2">
    <source>
        <dbReference type="EMBL" id="SPF68912.1"/>
    </source>
</evidence>
<dbReference type="EMBL" id="OMOH01000007">
    <property type="protein sequence ID" value="SPF68912.1"/>
    <property type="molecule type" value="Genomic_DNA"/>
</dbReference>
<accession>A0A375I260</accession>
<keyword evidence="1" id="KW-1133">Transmembrane helix</keyword>
<evidence type="ECO:0000313" key="3">
    <source>
        <dbReference type="Proteomes" id="UP000265962"/>
    </source>
</evidence>
<proteinExistence type="predicted"/>
<dbReference type="RefSeq" id="WP_182858664.1">
    <property type="nucleotide sequence ID" value="NZ_OMOH01000007.1"/>
</dbReference>